<dbReference type="AlphaFoldDB" id="A0A8J5PDN5"/>
<name>A0A8J5PDN5_FUSOX</name>
<dbReference type="SMART" id="SM00257">
    <property type="entry name" value="LysM"/>
    <property type="match status" value="3"/>
</dbReference>
<evidence type="ECO:0000313" key="3">
    <source>
        <dbReference type="EMBL" id="KAG7417883.1"/>
    </source>
</evidence>
<dbReference type="EMBL" id="JAELUQ010000003">
    <property type="protein sequence ID" value="KAG7417883.1"/>
    <property type="molecule type" value="Genomic_DNA"/>
</dbReference>
<feature type="domain" description="LysM" evidence="2">
    <location>
        <begin position="217"/>
        <end position="262"/>
    </location>
</feature>
<evidence type="ECO:0000313" key="4">
    <source>
        <dbReference type="Proteomes" id="UP000694050"/>
    </source>
</evidence>
<organism evidence="3 4">
    <name type="scientific">Fusarium oxysporum f. sp. rapae</name>
    <dbReference type="NCBI Taxonomy" id="485398"/>
    <lineage>
        <taxon>Eukaryota</taxon>
        <taxon>Fungi</taxon>
        <taxon>Dikarya</taxon>
        <taxon>Ascomycota</taxon>
        <taxon>Pezizomycotina</taxon>
        <taxon>Sordariomycetes</taxon>
        <taxon>Hypocreomycetidae</taxon>
        <taxon>Hypocreales</taxon>
        <taxon>Nectriaceae</taxon>
        <taxon>Fusarium</taxon>
        <taxon>Fusarium oxysporum species complex</taxon>
    </lineage>
</organism>
<evidence type="ECO:0000256" key="1">
    <source>
        <dbReference type="ARBA" id="ARBA00044955"/>
    </source>
</evidence>
<dbReference type="CDD" id="cd00118">
    <property type="entry name" value="LysM"/>
    <property type="match status" value="2"/>
</dbReference>
<dbReference type="InterPro" id="IPR052210">
    <property type="entry name" value="LysM1-like"/>
</dbReference>
<proteinExistence type="inferred from homology"/>
<protein>
    <submittedName>
        <fullName evidence="3">LysM domain-containing protein</fullName>
    </submittedName>
</protein>
<comment type="caution">
    <text evidence="3">The sequence shown here is derived from an EMBL/GenBank/DDBJ whole genome shotgun (WGS) entry which is preliminary data.</text>
</comment>
<dbReference type="InterPro" id="IPR018392">
    <property type="entry name" value="LysM"/>
</dbReference>
<sequence>MVSPLNGVPTLGKPNRNGFASSILAWLGGSKNVTGQRTFEGYRVHTEKTLDIDRFPEACQNAPTALIRCDNYTEEWTTASYHGVLPREVDLESVCDKGCAQAISDWRSAVDTYCGNATWHNGAAAGVLGSFVSQGINETCQTDKSGNYCNDIINKFTVVNSIDKMPTNELCSDCYVGRLKMMQASPFSYYNRNSFFKSALKQAVKQPSEPAFCLSEVTYTTKAGDTCDSLATKYSVSSAAIIMGNPGIINCTNIVEGVDICLPLQCKTFTLEKDDSCMTVAAATGLDQGDICSLNPWVHPLCNNLQDGTQTLGQVIFITPPGGKYKHDVNTTNSDLTYSEYAGKAVSPPSGATLADKTIKDCGRWYTVQKGDNCAIVLVQYHISLPLFIQANPSVSEGNCTTNLVPGRTYCVGPTKEAFAAKPQPVPPFHRFGCFAGEADTKNRTVLTLAEAQHVKPMSITACQSFCL</sequence>
<dbReference type="Pfam" id="PF01476">
    <property type="entry name" value="LysM"/>
    <property type="match status" value="2"/>
</dbReference>
<dbReference type="GO" id="GO:0008061">
    <property type="term" value="F:chitin binding"/>
    <property type="evidence" value="ECO:0007669"/>
    <property type="project" value="InterPro"/>
</dbReference>
<dbReference type="PANTHER" id="PTHR34997:SF16">
    <property type="entry name" value="LYSM DOMAIN-CONTAINING PROTEIN"/>
    <property type="match status" value="1"/>
</dbReference>
<feature type="domain" description="LysM" evidence="2">
    <location>
        <begin position="364"/>
        <end position="412"/>
    </location>
</feature>
<evidence type="ECO:0000259" key="2">
    <source>
        <dbReference type="PROSITE" id="PS51782"/>
    </source>
</evidence>
<comment type="similarity">
    <text evidence="1">Belongs to the secreted LysM effector family.</text>
</comment>
<accession>A0A8J5PDN5</accession>
<dbReference type="PANTHER" id="PTHR34997">
    <property type="entry name" value="AM15"/>
    <property type="match status" value="1"/>
</dbReference>
<dbReference type="Proteomes" id="UP000694050">
    <property type="component" value="Unassembled WGS sequence"/>
</dbReference>
<reference evidence="3" key="1">
    <citation type="submission" date="2021-04" db="EMBL/GenBank/DDBJ databases">
        <title>First draft genome resource for Brassicaceae pathogens Fusarium oxysporum f. sp. raphani and Fusarium oxysporum f. sp. rapae.</title>
        <authorList>
            <person name="Asai S."/>
        </authorList>
    </citation>
    <scope>NUCLEOTIDE SEQUENCE</scope>
    <source>
        <strain evidence="3">Tf1208</strain>
    </source>
</reference>
<gene>
    <name evidence="3" type="ORF">Forpe1208_v005407</name>
</gene>
<dbReference type="PROSITE" id="PS51782">
    <property type="entry name" value="LYSM"/>
    <property type="match status" value="2"/>
</dbReference>